<comment type="caution">
    <text evidence="2">The sequence shown here is derived from an EMBL/GenBank/DDBJ whole genome shotgun (WGS) entry which is preliminary data.</text>
</comment>
<evidence type="ECO:0000256" key="1">
    <source>
        <dbReference type="SAM" id="Phobius"/>
    </source>
</evidence>
<sequence length="126" mass="13677">MITALAIYFFVVAAIVTGFQISLALGAPLGAFTLGGKFPGKLPKKMRFAAIIQILILLLFTYFVALKADIISTHPDYIGVIGIWIVTVFFLFGSIVNVSSPSKPERLLWGPINVLTFVACLLIALF</sequence>
<proteinExistence type="predicted"/>
<keyword evidence="1" id="KW-0472">Membrane</keyword>
<keyword evidence="3" id="KW-1185">Reference proteome</keyword>
<feature type="transmembrane region" description="Helical" evidence="1">
    <location>
        <begin position="107"/>
        <end position="125"/>
    </location>
</feature>
<keyword evidence="1" id="KW-1133">Transmembrane helix</keyword>
<gene>
    <name evidence="2" type="ORF">KS419_16555</name>
</gene>
<reference evidence="2 3" key="1">
    <citation type="submission" date="2021-06" db="EMBL/GenBank/DDBJ databases">
        <title>Bacillus sp. RD4P76, an endophyte from a halophyte.</title>
        <authorList>
            <person name="Sun J.-Q."/>
        </authorList>
    </citation>
    <scope>NUCLEOTIDE SEQUENCE [LARGE SCALE GENOMIC DNA]</scope>
    <source>
        <strain evidence="2 3">CGMCC 1.15917</strain>
    </source>
</reference>
<feature type="transmembrane region" description="Helical" evidence="1">
    <location>
        <begin position="46"/>
        <end position="65"/>
    </location>
</feature>
<feature type="transmembrane region" description="Helical" evidence="1">
    <location>
        <begin position="77"/>
        <end position="95"/>
    </location>
</feature>
<dbReference type="EMBL" id="JAHQCS010000133">
    <property type="protein sequence ID" value="MBU9713340.1"/>
    <property type="molecule type" value="Genomic_DNA"/>
</dbReference>
<evidence type="ECO:0000313" key="2">
    <source>
        <dbReference type="EMBL" id="MBU9713340.1"/>
    </source>
</evidence>
<organism evidence="2 3">
    <name type="scientific">Evansella tamaricis</name>
    <dbReference type="NCBI Taxonomy" id="2069301"/>
    <lineage>
        <taxon>Bacteria</taxon>
        <taxon>Bacillati</taxon>
        <taxon>Bacillota</taxon>
        <taxon>Bacilli</taxon>
        <taxon>Bacillales</taxon>
        <taxon>Bacillaceae</taxon>
        <taxon>Evansella</taxon>
    </lineage>
</organism>
<dbReference type="RefSeq" id="WP_217067502.1">
    <property type="nucleotide sequence ID" value="NZ_JAHQCS010000133.1"/>
</dbReference>
<evidence type="ECO:0000313" key="3">
    <source>
        <dbReference type="Proteomes" id="UP000784880"/>
    </source>
</evidence>
<feature type="transmembrane region" description="Helical" evidence="1">
    <location>
        <begin position="6"/>
        <end position="34"/>
    </location>
</feature>
<keyword evidence="1" id="KW-0812">Transmembrane</keyword>
<protein>
    <submittedName>
        <fullName evidence="2">Uncharacterized protein</fullName>
    </submittedName>
</protein>
<name>A0ABS6JIX0_9BACI</name>
<dbReference type="Proteomes" id="UP000784880">
    <property type="component" value="Unassembled WGS sequence"/>
</dbReference>
<accession>A0ABS6JIX0</accession>